<keyword evidence="1" id="KW-0472">Membrane</keyword>
<keyword evidence="1" id="KW-0812">Transmembrane</keyword>
<evidence type="ECO:0000256" key="1">
    <source>
        <dbReference type="SAM" id="Phobius"/>
    </source>
</evidence>
<reference evidence="2" key="2">
    <citation type="journal article" date="2015" name="Fish Shellfish Immunol.">
        <title>Early steps in the European eel (Anguilla anguilla)-Vibrio vulnificus interaction in the gills: Role of the RtxA13 toxin.</title>
        <authorList>
            <person name="Callol A."/>
            <person name="Pajuelo D."/>
            <person name="Ebbesson L."/>
            <person name="Teles M."/>
            <person name="MacKenzie S."/>
            <person name="Amaro C."/>
        </authorList>
    </citation>
    <scope>NUCLEOTIDE SEQUENCE</scope>
</reference>
<dbReference type="AlphaFoldDB" id="A0A0E9V536"/>
<evidence type="ECO:0000313" key="2">
    <source>
        <dbReference type="EMBL" id="JAH72338.1"/>
    </source>
</evidence>
<name>A0A0E9V536_ANGAN</name>
<sequence length="36" mass="4270">MRSKSRTELHDNYERYATILLNLLCFTIIVQTSNPK</sequence>
<organism evidence="2">
    <name type="scientific">Anguilla anguilla</name>
    <name type="common">European freshwater eel</name>
    <name type="synonym">Muraena anguilla</name>
    <dbReference type="NCBI Taxonomy" id="7936"/>
    <lineage>
        <taxon>Eukaryota</taxon>
        <taxon>Metazoa</taxon>
        <taxon>Chordata</taxon>
        <taxon>Craniata</taxon>
        <taxon>Vertebrata</taxon>
        <taxon>Euteleostomi</taxon>
        <taxon>Actinopterygii</taxon>
        <taxon>Neopterygii</taxon>
        <taxon>Teleostei</taxon>
        <taxon>Anguilliformes</taxon>
        <taxon>Anguillidae</taxon>
        <taxon>Anguilla</taxon>
    </lineage>
</organism>
<feature type="transmembrane region" description="Helical" evidence="1">
    <location>
        <begin position="12"/>
        <end position="30"/>
    </location>
</feature>
<proteinExistence type="predicted"/>
<reference evidence="2" key="1">
    <citation type="submission" date="2014-11" db="EMBL/GenBank/DDBJ databases">
        <authorList>
            <person name="Amaro Gonzalez C."/>
        </authorList>
    </citation>
    <scope>NUCLEOTIDE SEQUENCE</scope>
</reference>
<protein>
    <submittedName>
        <fullName evidence="2">Uncharacterized protein</fullName>
    </submittedName>
</protein>
<dbReference type="EMBL" id="GBXM01036239">
    <property type="protein sequence ID" value="JAH72338.1"/>
    <property type="molecule type" value="Transcribed_RNA"/>
</dbReference>
<accession>A0A0E9V536</accession>
<keyword evidence="1" id="KW-1133">Transmembrane helix</keyword>